<protein>
    <submittedName>
        <fullName evidence="1">Uncharacterized protein</fullName>
    </submittedName>
</protein>
<dbReference type="EMBL" id="LAZR01000290">
    <property type="protein sequence ID" value="KKN76725.1"/>
    <property type="molecule type" value="Genomic_DNA"/>
</dbReference>
<dbReference type="AlphaFoldDB" id="A0A0F9T657"/>
<gene>
    <name evidence="1" type="ORF">LCGC14_0366960</name>
</gene>
<reference evidence="1" key="1">
    <citation type="journal article" date="2015" name="Nature">
        <title>Complex archaea that bridge the gap between prokaryotes and eukaryotes.</title>
        <authorList>
            <person name="Spang A."/>
            <person name="Saw J.H."/>
            <person name="Jorgensen S.L."/>
            <person name="Zaremba-Niedzwiedzka K."/>
            <person name="Martijn J."/>
            <person name="Lind A.E."/>
            <person name="van Eijk R."/>
            <person name="Schleper C."/>
            <person name="Guy L."/>
            <person name="Ettema T.J."/>
        </authorList>
    </citation>
    <scope>NUCLEOTIDE SEQUENCE</scope>
</reference>
<accession>A0A0F9T657</accession>
<sequence>MSDHESEGENKVTTRMGIEDGQVVIFWSELIATIRFDPDSADKFADAIKEKAQQARDLTN</sequence>
<organism evidence="1">
    <name type="scientific">marine sediment metagenome</name>
    <dbReference type="NCBI Taxonomy" id="412755"/>
    <lineage>
        <taxon>unclassified sequences</taxon>
        <taxon>metagenomes</taxon>
        <taxon>ecological metagenomes</taxon>
    </lineage>
</organism>
<name>A0A0F9T657_9ZZZZ</name>
<evidence type="ECO:0000313" key="1">
    <source>
        <dbReference type="EMBL" id="KKN76725.1"/>
    </source>
</evidence>
<proteinExistence type="predicted"/>
<comment type="caution">
    <text evidence="1">The sequence shown here is derived from an EMBL/GenBank/DDBJ whole genome shotgun (WGS) entry which is preliminary data.</text>
</comment>